<dbReference type="EMBL" id="FOGF01000006">
    <property type="protein sequence ID" value="SEQ75386.1"/>
    <property type="molecule type" value="Genomic_DNA"/>
</dbReference>
<proteinExistence type="predicted"/>
<reference evidence="1 2" key="1">
    <citation type="submission" date="2016-10" db="EMBL/GenBank/DDBJ databases">
        <authorList>
            <person name="de Groot N.N."/>
        </authorList>
    </citation>
    <scope>NUCLEOTIDE SEQUENCE [LARGE SCALE GENOMIC DNA]</scope>
    <source>
        <strain evidence="1 2">DSM 15827</strain>
    </source>
</reference>
<gene>
    <name evidence="1" type="ORF">SAMN05421767_10621</name>
</gene>
<protein>
    <submittedName>
        <fullName evidence="1">Uncharacterized protein</fullName>
    </submittedName>
</protein>
<sequence length="53" mass="6059">MTKIKGVSKVAIIKAAKKEDKKLMEILLNDEKLYTLEAATKLIEKWRTKGVNK</sequence>
<name>A0A1H9ILF6_9LACT</name>
<accession>A0A1H9ILF6</accession>
<evidence type="ECO:0000313" key="2">
    <source>
        <dbReference type="Proteomes" id="UP000198556"/>
    </source>
</evidence>
<dbReference type="Proteomes" id="UP000198556">
    <property type="component" value="Unassembled WGS sequence"/>
</dbReference>
<organism evidence="1 2">
    <name type="scientific">Granulicatella balaenopterae</name>
    <dbReference type="NCBI Taxonomy" id="137733"/>
    <lineage>
        <taxon>Bacteria</taxon>
        <taxon>Bacillati</taxon>
        <taxon>Bacillota</taxon>
        <taxon>Bacilli</taxon>
        <taxon>Lactobacillales</taxon>
        <taxon>Carnobacteriaceae</taxon>
        <taxon>Granulicatella</taxon>
    </lineage>
</organism>
<dbReference type="AlphaFoldDB" id="A0A1H9ILF6"/>
<dbReference type="RefSeq" id="WP_177159498.1">
    <property type="nucleotide sequence ID" value="NZ_FOGF01000006.1"/>
</dbReference>
<keyword evidence="2" id="KW-1185">Reference proteome</keyword>
<evidence type="ECO:0000313" key="1">
    <source>
        <dbReference type="EMBL" id="SEQ75386.1"/>
    </source>
</evidence>